<protein>
    <submittedName>
        <fullName evidence="1">Uncharacterized protein</fullName>
    </submittedName>
</protein>
<organism evidence="1 2">
    <name type="scientific">Prymnesium parvum</name>
    <name type="common">Toxic golden alga</name>
    <dbReference type="NCBI Taxonomy" id="97485"/>
    <lineage>
        <taxon>Eukaryota</taxon>
        <taxon>Haptista</taxon>
        <taxon>Haptophyta</taxon>
        <taxon>Prymnesiophyceae</taxon>
        <taxon>Prymnesiales</taxon>
        <taxon>Prymnesiaceae</taxon>
        <taxon>Prymnesium</taxon>
    </lineage>
</organism>
<accession>A0AB34IE25</accession>
<dbReference type="Gene3D" id="3.10.450.50">
    <property type="match status" value="1"/>
</dbReference>
<dbReference type="InterPro" id="IPR032710">
    <property type="entry name" value="NTF2-like_dom_sf"/>
</dbReference>
<dbReference type="EMBL" id="JBGBPQ010000029">
    <property type="protein sequence ID" value="KAL1496228.1"/>
    <property type="molecule type" value="Genomic_DNA"/>
</dbReference>
<gene>
    <name evidence="1" type="ORF">AB1Y20_016191</name>
</gene>
<dbReference type="SUPFAM" id="SSF54427">
    <property type="entry name" value="NTF2-like"/>
    <property type="match status" value="1"/>
</dbReference>
<keyword evidence="2" id="KW-1185">Reference proteome</keyword>
<evidence type="ECO:0000313" key="2">
    <source>
        <dbReference type="Proteomes" id="UP001515480"/>
    </source>
</evidence>
<reference evidence="1 2" key="1">
    <citation type="journal article" date="2024" name="Science">
        <title>Giant polyketide synthase enzymes in the biosynthesis of giant marine polyether toxins.</title>
        <authorList>
            <person name="Fallon T.R."/>
            <person name="Shende V.V."/>
            <person name="Wierzbicki I.H."/>
            <person name="Pendleton A.L."/>
            <person name="Watervoot N.F."/>
            <person name="Auber R.P."/>
            <person name="Gonzalez D.J."/>
            <person name="Wisecaver J.H."/>
            <person name="Moore B.S."/>
        </authorList>
    </citation>
    <scope>NUCLEOTIDE SEQUENCE [LARGE SCALE GENOMIC DNA]</scope>
    <source>
        <strain evidence="1 2">12B1</strain>
    </source>
</reference>
<proteinExistence type="predicted"/>
<evidence type="ECO:0000313" key="1">
    <source>
        <dbReference type="EMBL" id="KAL1496228.1"/>
    </source>
</evidence>
<name>A0AB34IE25_PRYPA</name>
<sequence length="251" mass="27589">MLTALLAAAPSLHARHAVPRASVAESATTRLNCKPYDSSVDWSTAEMPDEKALIERNWASFPLPPEDLINRAKWTISEARLGMVDDSCLAPDFEFCAPFIGPLPKDDYLGALQNFKITEAFPDLNSNFHAFRADPFQPGRVWFNTRAFATHTGKTPLLGAPTGKKLEMPPQSYSLIFNEQGKVREITVGYVVDRRIGNTGGLGGAFGFFYGVGKPLPFPECKPYKPSIQLRVLSLVGSIGKSLKKLFGRNV</sequence>
<dbReference type="AlphaFoldDB" id="A0AB34IE25"/>
<dbReference type="Proteomes" id="UP001515480">
    <property type="component" value="Unassembled WGS sequence"/>
</dbReference>
<comment type="caution">
    <text evidence="1">The sequence shown here is derived from an EMBL/GenBank/DDBJ whole genome shotgun (WGS) entry which is preliminary data.</text>
</comment>